<dbReference type="EMBL" id="JAFFGZ010000008">
    <property type="protein sequence ID" value="KAK4639997.1"/>
    <property type="molecule type" value="Genomic_DNA"/>
</dbReference>
<dbReference type="InterPro" id="IPR011527">
    <property type="entry name" value="ABC1_TM_dom"/>
</dbReference>
<dbReference type="Gene3D" id="3.40.50.300">
    <property type="entry name" value="P-loop containing nucleotide triphosphate hydrolases"/>
    <property type="match status" value="2"/>
</dbReference>
<dbReference type="PANTHER" id="PTHR43394">
    <property type="entry name" value="ATP-DEPENDENT PERMEASE MDL1, MITOCHONDRIAL"/>
    <property type="match status" value="1"/>
</dbReference>
<evidence type="ECO:0000256" key="2">
    <source>
        <dbReference type="ARBA" id="ARBA00007577"/>
    </source>
</evidence>
<dbReference type="CDD" id="cd18577">
    <property type="entry name" value="ABC_6TM_Pgp_ABCB1_D1_like"/>
    <property type="match status" value="1"/>
</dbReference>
<keyword evidence="5" id="KW-0677">Repeat</keyword>
<dbReference type="InterPro" id="IPR027417">
    <property type="entry name" value="P-loop_NTPase"/>
</dbReference>
<dbReference type="CDD" id="cd18578">
    <property type="entry name" value="ABC_6TM_Pgp_ABCB1_D2_like"/>
    <property type="match status" value="1"/>
</dbReference>
<feature type="transmembrane region" description="Helical" evidence="11">
    <location>
        <begin position="835"/>
        <end position="857"/>
    </location>
</feature>
<evidence type="ECO:0000313" key="14">
    <source>
        <dbReference type="EMBL" id="KAK4639997.1"/>
    </source>
</evidence>
<comment type="similarity">
    <text evidence="2">Belongs to the ABC transporter superfamily. ABCB family. Multidrug resistance exporter (TC 3.A.1.201) subfamily.</text>
</comment>
<dbReference type="SUPFAM" id="SSF52540">
    <property type="entry name" value="P-loop containing nucleoside triphosphate hydrolases"/>
    <property type="match status" value="2"/>
</dbReference>
<reference evidence="14 15" key="1">
    <citation type="journal article" date="2023" name="bioRxiv">
        <title>High-quality genome assemblies of four members of thePodospora anserinaspecies complex.</title>
        <authorList>
            <person name="Ament-Velasquez S.L."/>
            <person name="Vogan A.A."/>
            <person name="Wallerman O."/>
            <person name="Hartmann F."/>
            <person name="Gautier V."/>
            <person name="Silar P."/>
            <person name="Giraud T."/>
            <person name="Johannesson H."/>
        </authorList>
    </citation>
    <scope>NUCLEOTIDE SEQUENCE [LARGE SCALE GENOMIC DNA]</scope>
    <source>
        <strain evidence="14 15">CBS 112042</strain>
    </source>
</reference>
<feature type="domain" description="ABC transmembrane type-1" evidence="13">
    <location>
        <begin position="721"/>
        <end position="1007"/>
    </location>
</feature>
<dbReference type="Pfam" id="PF00664">
    <property type="entry name" value="ABC_membrane"/>
    <property type="match status" value="2"/>
</dbReference>
<evidence type="ECO:0000259" key="13">
    <source>
        <dbReference type="PROSITE" id="PS50929"/>
    </source>
</evidence>
<feature type="transmembrane region" description="Helical" evidence="11">
    <location>
        <begin position="322"/>
        <end position="344"/>
    </location>
</feature>
<evidence type="ECO:0000256" key="6">
    <source>
        <dbReference type="ARBA" id="ARBA00022741"/>
    </source>
</evidence>
<feature type="domain" description="ABC transporter" evidence="12">
    <location>
        <begin position="387"/>
        <end position="632"/>
    </location>
</feature>
<keyword evidence="15" id="KW-1185">Reference proteome</keyword>
<sequence length="1293" mass="140943">MATMAETEKPSTPLTHCVSEALTTPGPTEEVAPPTTEEKEESNVAYWRIFSYAHKVEKIIQAVAAVAAICSGVGMALQNLIYGQFVTVITDYVSGTSDRDVFMGEVSKLALYFVYLGIARFVLSYTYNTLFTYAGYRTVRNIRRAYLRAALSQDVAFFDLGSAGSIAAQASSNGKLIQSGISEKLGLTFQGLAAFMASFIVAFVTNWKLSLICLCIAPATIMVMSIVAMVHAGYETKILDIYSQANSFAEGVLASAKTVHAFGMRERLVERFNNYLDEAGVWGRKISPLLGILMSAEYSIIFLGMALAFWQGIAMLSRGDIAAGEIFTVLFAVVIATISITMLAPYSIDFSRASTAAAQLFKLIDTVSKIDPFDESGDQPDGVEGLVELEHVSFAYPSRPKIKVLDDFTLTIPAGKVTALVGASGSGKSTIVGLLERWYNPFSGSIKLDGRPIDQLNLHWLRKNIRLVQQESVLFQGTVFENIAYGLVGTPYEQSSREEQMARVEEAAKLAFAHDFILQLPQGYNTDIGQRGGLLSGGQKQRVAIARSVVSHPKVLLLDEATSALDPHAEGTVQKALDRAAEGRTTLVIAHKLATIKKADQIIVMSKGKIVEQGTHEGLIAQDGTYAKLVRAQDLAVGGQKLPDTEGSRDMDSHDEGDEDNESRHPMELTKTMTLYPTQDWMRLDEQRDRDDFHKHKHVGLLTVVTRLVKYTPELNLMYGALFLGCVGAAAAFPGQAILMARVMDVFTLTGQAMVDRGNFFACMFIVMAGGCLAVYFVLGWACNTIAQTLTRKLRRQVFDNLLRQDIQFFDRPENSVGSLVSHVESDPQGVFELMGINVGLILISVLNLGACSILAIAHTWKLGLVVVLAGMPPLALSGFFKIRLDVKLDQMVFKRHSKSSATASESINAIRTVSSLALEDKVLEKYTAELDHAVAGSVKPLTLIMTCFAFTQCIEYFFMALGFWYGCKLVSDLEISMYDFFVAFMGVFLSAQAASQFFAFSTSITKGQNSANYIFWLSSLQPIVQETPDNQDRKPSSGGPIELDNVRFSYPLRPDTTVLRGVDLKIEKGQFIAVIGASGCGKSTIIGLLERFYDASTGNVRIASDPLPSINPRHYRAIVSLVQQEPTLFQGTIQDNIALGLDEGDMPTEKDAALSTRVEAALRAANAWDFVCSLPDGVATFAGPNGTQLSGGQRQRIAIARALIRNPKILLLDEATSALDSTSEKIVQEALADVAKEGDRITVAVAHRLSTIKDADLICVFHAGKIVEVGTHAKLLAKGGIYKQMCEAQNLN</sequence>
<dbReference type="SMART" id="SM00382">
    <property type="entry name" value="AAA"/>
    <property type="match status" value="2"/>
</dbReference>
<keyword evidence="6" id="KW-0547">Nucleotide-binding</keyword>
<dbReference type="Gene3D" id="1.20.1560.10">
    <property type="entry name" value="ABC transporter type 1, transmembrane domain"/>
    <property type="match status" value="1"/>
</dbReference>
<gene>
    <name evidence="14" type="ORF">QC761_611200</name>
</gene>
<feature type="region of interest" description="Disordered" evidence="10">
    <location>
        <begin position="1"/>
        <end position="39"/>
    </location>
</feature>
<keyword evidence="4 11" id="KW-0812">Transmembrane</keyword>
<accession>A0ABR0FBB0</accession>
<evidence type="ECO:0000256" key="11">
    <source>
        <dbReference type="SAM" id="Phobius"/>
    </source>
</evidence>
<evidence type="ECO:0000256" key="9">
    <source>
        <dbReference type="ARBA" id="ARBA00023136"/>
    </source>
</evidence>
<feature type="compositionally biased region" description="Low complexity" evidence="10">
    <location>
        <begin position="23"/>
        <end position="35"/>
    </location>
</feature>
<dbReference type="RefSeq" id="XP_062728973.1">
    <property type="nucleotide sequence ID" value="XM_062881528.1"/>
</dbReference>
<dbReference type="InterPro" id="IPR039421">
    <property type="entry name" value="Type_1_exporter"/>
</dbReference>
<evidence type="ECO:0000256" key="1">
    <source>
        <dbReference type="ARBA" id="ARBA00004141"/>
    </source>
</evidence>
<feature type="transmembrane region" description="Helical" evidence="11">
    <location>
        <begin position="942"/>
        <end position="966"/>
    </location>
</feature>
<protein>
    <submittedName>
        <fullName evidence="14">Uncharacterized protein</fullName>
    </submittedName>
</protein>
<feature type="transmembrane region" description="Helical" evidence="11">
    <location>
        <begin position="109"/>
        <end position="134"/>
    </location>
</feature>
<keyword evidence="7" id="KW-0067">ATP-binding</keyword>
<feature type="transmembrane region" description="Helical" evidence="11">
    <location>
        <begin position="863"/>
        <end position="883"/>
    </location>
</feature>
<dbReference type="InterPro" id="IPR003439">
    <property type="entry name" value="ABC_transporter-like_ATP-bd"/>
</dbReference>
<dbReference type="Pfam" id="PF00005">
    <property type="entry name" value="ABC_tran"/>
    <property type="match status" value="2"/>
</dbReference>
<dbReference type="SUPFAM" id="SSF90123">
    <property type="entry name" value="ABC transporter transmembrane region"/>
    <property type="match status" value="2"/>
</dbReference>
<feature type="transmembrane region" description="Helical" evidence="11">
    <location>
        <begin position="717"/>
        <end position="739"/>
    </location>
</feature>
<evidence type="ECO:0000256" key="4">
    <source>
        <dbReference type="ARBA" id="ARBA00022692"/>
    </source>
</evidence>
<evidence type="ECO:0000256" key="3">
    <source>
        <dbReference type="ARBA" id="ARBA00022448"/>
    </source>
</evidence>
<evidence type="ECO:0000313" key="15">
    <source>
        <dbReference type="Proteomes" id="UP001322138"/>
    </source>
</evidence>
<dbReference type="CDD" id="cd03249">
    <property type="entry name" value="ABC_MTABC3_MDL1_MDL2"/>
    <property type="match status" value="1"/>
</dbReference>
<proteinExistence type="inferred from homology"/>
<dbReference type="InterPro" id="IPR036640">
    <property type="entry name" value="ABC1_TM_sf"/>
</dbReference>
<dbReference type="PROSITE" id="PS00211">
    <property type="entry name" value="ABC_TRANSPORTER_1"/>
    <property type="match status" value="2"/>
</dbReference>
<feature type="transmembrane region" description="Helical" evidence="11">
    <location>
        <begin position="185"/>
        <end position="203"/>
    </location>
</feature>
<feature type="transmembrane region" description="Helical" evidence="11">
    <location>
        <begin position="759"/>
        <end position="787"/>
    </location>
</feature>
<dbReference type="PROSITE" id="PS50929">
    <property type="entry name" value="ABC_TM1F"/>
    <property type="match status" value="2"/>
</dbReference>
<feature type="transmembrane region" description="Helical" evidence="11">
    <location>
        <begin position="289"/>
        <end position="310"/>
    </location>
</feature>
<evidence type="ECO:0000256" key="7">
    <source>
        <dbReference type="ARBA" id="ARBA00022840"/>
    </source>
</evidence>
<name>A0ABR0FBB0_9PEZI</name>
<comment type="caution">
    <text evidence="14">The sequence shown here is derived from an EMBL/GenBank/DDBJ whole genome shotgun (WGS) entry which is preliminary data.</text>
</comment>
<dbReference type="GeneID" id="87901010"/>
<feature type="domain" description="ABC transmembrane type-1" evidence="13">
    <location>
        <begin position="62"/>
        <end position="352"/>
    </location>
</feature>
<dbReference type="InterPro" id="IPR017871">
    <property type="entry name" value="ABC_transporter-like_CS"/>
</dbReference>
<feature type="domain" description="ABC transporter" evidence="12">
    <location>
        <begin position="1042"/>
        <end position="1289"/>
    </location>
</feature>
<keyword evidence="8 11" id="KW-1133">Transmembrane helix</keyword>
<feature type="transmembrane region" description="Helical" evidence="11">
    <location>
        <begin position="978"/>
        <end position="1001"/>
    </location>
</feature>
<feature type="transmembrane region" description="Helical" evidence="11">
    <location>
        <begin position="209"/>
        <end position="234"/>
    </location>
</feature>
<keyword evidence="3" id="KW-0813">Transport</keyword>
<evidence type="ECO:0000256" key="10">
    <source>
        <dbReference type="SAM" id="MobiDB-lite"/>
    </source>
</evidence>
<evidence type="ECO:0000259" key="12">
    <source>
        <dbReference type="PROSITE" id="PS50893"/>
    </source>
</evidence>
<dbReference type="PANTHER" id="PTHR43394:SF11">
    <property type="entry name" value="ATP-BINDING CASSETTE TRANSPORTER"/>
    <property type="match status" value="1"/>
</dbReference>
<feature type="compositionally biased region" description="Basic and acidic residues" evidence="10">
    <location>
        <begin position="643"/>
        <end position="654"/>
    </location>
</feature>
<evidence type="ECO:0000256" key="8">
    <source>
        <dbReference type="ARBA" id="ARBA00022989"/>
    </source>
</evidence>
<dbReference type="Proteomes" id="UP001322138">
    <property type="component" value="Unassembled WGS sequence"/>
</dbReference>
<comment type="subcellular location">
    <subcellularLocation>
        <location evidence="1">Membrane</location>
        <topology evidence="1">Multi-pass membrane protein</topology>
    </subcellularLocation>
</comment>
<feature type="transmembrane region" description="Helical" evidence="11">
    <location>
        <begin position="59"/>
        <end position="82"/>
    </location>
</feature>
<feature type="region of interest" description="Disordered" evidence="10">
    <location>
        <begin position="638"/>
        <end position="666"/>
    </location>
</feature>
<dbReference type="PROSITE" id="PS50893">
    <property type="entry name" value="ABC_TRANSPORTER_2"/>
    <property type="match status" value="2"/>
</dbReference>
<evidence type="ECO:0000256" key="5">
    <source>
        <dbReference type="ARBA" id="ARBA00022737"/>
    </source>
</evidence>
<organism evidence="14 15">
    <name type="scientific">Podospora bellae-mahoneyi</name>
    <dbReference type="NCBI Taxonomy" id="2093777"/>
    <lineage>
        <taxon>Eukaryota</taxon>
        <taxon>Fungi</taxon>
        <taxon>Dikarya</taxon>
        <taxon>Ascomycota</taxon>
        <taxon>Pezizomycotina</taxon>
        <taxon>Sordariomycetes</taxon>
        <taxon>Sordariomycetidae</taxon>
        <taxon>Sordariales</taxon>
        <taxon>Podosporaceae</taxon>
        <taxon>Podospora</taxon>
    </lineage>
</organism>
<dbReference type="InterPro" id="IPR003593">
    <property type="entry name" value="AAA+_ATPase"/>
</dbReference>
<keyword evidence="9 11" id="KW-0472">Membrane</keyword>